<dbReference type="PATRIC" id="fig|1046596.6.peg.1182"/>
<proteinExistence type="predicted"/>
<gene>
    <name evidence="1" type="ORF">FD00_GL001102</name>
</gene>
<dbReference type="EMBL" id="AYYH01000027">
    <property type="protein sequence ID" value="KRN09379.1"/>
    <property type="molecule type" value="Genomic_DNA"/>
</dbReference>
<protein>
    <submittedName>
        <fullName evidence="1">Uncharacterized protein</fullName>
    </submittedName>
</protein>
<dbReference type="Proteomes" id="UP000050898">
    <property type="component" value="Unassembled WGS sequence"/>
</dbReference>
<name>A0A0R2E1K3_9LACO</name>
<comment type="caution">
    <text evidence="1">The sequence shown here is derived from an EMBL/GenBank/DDBJ whole genome shotgun (WGS) entry which is preliminary data.</text>
</comment>
<organism evidence="1 2">
    <name type="scientific">Liquorilactobacillus mali KCTC 3596 = DSM 20444</name>
    <dbReference type="NCBI Taxonomy" id="1046596"/>
    <lineage>
        <taxon>Bacteria</taxon>
        <taxon>Bacillati</taxon>
        <taxon>Bacillota</taxon>
        <taxon>Bacilli</taxon>
        <taxon>Lactobacillales</taxon>
        <taxon>Lactobacillaceae</taxon>
        <taxon>Liquorilactobacillus</taxon>
    </lineage>
</organism>
<evidence type="ECO:0000313" key="2">
    <source>
        <dbReference type="Proteomes" id="UP000050898"/>
    </source>
</evidence>
<reference evidence="1 2" key="1">
    <citation type="journal article" date="2015" name="Genome Announc.">
        <title>Expanding the biotechnology potential of lactobacilli through comparative genomics of 213 strains and associated genera.</title>
        <authorList>
            <person name="Sun Z."/>
            <person name="Harris H.M."/>
            <person name="McCann A."/>
            <person name="Guo C."/>
            <person name="Argimon S."/>
            <person name="Zhang W."/>
            <person name="Yang X."/>
            <person name="Jeffery I.B."/>
            <person name="Cooney J.C."/>
            <person name="Kagawa T.F."/>
            <person name="Liu W."/>
            <person name="Song Y."/>
            <person name="Salvetti E."/>
            <person name="Wrobel A."/>
            <person name="Rasinkangas P."/>
            <person name="Parkhill J."/>
            <person name="Rea M.C."/>
            <person name="O'Sullivan O."/>
            <person name="Ritari J."/>
            <person name="Douillard F.P."/>
            <person name="Paul Ross R."/>
            <person name="Yang R."/>
            <person name="Briner A.E."/>
            <person name="Felis G.E."/>
            <person name="de Vos W.M."/>
            <person name="Barrangou R."/>
            <person name="Klaenhammer T.R."/>
            <person name="Caufield P.W."/>
            <person name="Cui Y."/>
            <person name="Zhang H."/>
            <person name="O'Toole P.W."/>
        </authorList>
    </citation>
    <scope>NUCLEOTIDE SEQUENCE [LARGE SCALE GENOMIC DNA]</scope>
    <source>
        <strain evidence="1 2">DSM 20444</strain>
    </source>
</reference>
<accession>A0A0R2E1K3</accession>
<keyword evidence="2" id="KW-1185">Reference proteome</keyword>
<sequence>MEVIMGAYWDSLDEIKNELKTASQSLLPVRKFDGVMFAPDKYMRTDGLPVDRSIADLEDVISKQTDPNEKKNLDALLQRMESVSDLTENLYARFNQNPNTFSNWFPQLAQAHKLAEQNGNTFFKIPETKCFTLPMELSQFMRIEYQDTNDVSKNAFNKILLKNLDLDKNKHYFLKNGEFSAKFQFRNCHLIPSEQKQVGEYFQVINNHAMSVGAGRTNDIVVREYIDEPENRPTIYDGMPLRTEFRCFIDCDTKDLIQTVPYWNPLVMKNVLQSQGLVDDRIYEWYETYKAFEPVLNQDFNDNVGRINNNVQSIIDVLSLKGCWSLDVMKSGNDFYLIDMAKMESSALTELINPKRLQQLNIKLQ</sequence>
<dbReference type="AlphaFoldDB" id="A0A0R2E1K3"/>
<evidence type="ECO:0000313" key="1">
    <source>
        <dbReference type="EMBL" id="KRN09379.1"/>
    </source>
</evidence>